<reference evidence="2 4" key="1">
    <citation type="journal article" date="2012" name="Nature">
        <title>Algal genomes reveal evolutionary mosaicism and the fate of nucleomorphs.</title>
        <authorList>
            <consortium name="DOE Joint Genome Institute"/>
            <person name="Curtis B.A."/>
            <person name="Tanifuji G."/>
            <person name="Burki F."/>
            <person name="Gruber A."/>
            <person name="Irimia M."/>
            <person name="Maruyama S."/>
            <person name="Arias M.C."/>
            <person name="Ball S.G."/>
            <person name="Gile G.H."/>
            <person name="Hirakawa Y."/>
            <person name="Hopkins J.F."/>
            <person name="Kuo A."/>
            <person name="Rensing S.A."/>
            <person name="Schmutz J."/>
            <person name="Symeonidi A."/>
            <person name="Elias M."/>
            <person name="Eveleigh R.J."/>
            <person name="Herman E.K."/>
            <person name="Klute M.J."/>
            <person name="Nakayama T."/>
            <person name="Obornik M."/>
            <person name="Reyes-Prieto A."/>
            <person name="Armbrust E.V."/>
            <person name="Aves S.J."/>
            <person name="Beiko R.G."/>
            <person name="Coutinho P."/>
            <person name="Dacks J.B."/>
            <person name="Durnford D.G."/>
            <person name="Fast N.M."/>
            <person name="Green B.R."/>
            <person name="Grisdale C.J."/>
            <person name="Hempel F."/>
            <person name="Henrissat B."/>
            <person name="Hoppner M.P."/>
            <person name="Ishida K."/>
            <person name="Kim E."/>
            <person name="Koreny L."/>
            <person name="Kroth P.G."/>
            <person name="Liu Y."/>
            <person name="Malik S.B."/>
            <person name="Maier U.G."/>
            <person name="McRose D."/>
            <person name="Mock T."/>
            <person name="Neilson J.A."/>
            <person name="Onodera N.T."/>
            <person name="Poole A.M."/>
            <person name="Pritham E.J."/>
            <person name="Richards T.A."/>
            <person name="Rocap G."/>
            <person name="Roy S.W."/>
            <person name="Sarai C."/>
            <person name="Schaack S."/>
            <person name="Shirato S."/>
            <person name="Slamovits C.H."/>
            <person name="Spencer D.F."/>
            <person name="Suzuki S."/>
            <person name="Worden A.Z."/>
            <person name="Zauner S."/>
            <person name="Barry K."/>
            <person name="Bell C."/>
            <person name="Bharti A.K."/>
            <person name="Crow J.A."/>
            <person name="Grimwood J."/>
            <person name="Kramer R."/>
            <person name="Lindquist E."/>
            <person name="Lucas S."/>
            <person name="Salamov A."/>
            <person name="McFadden G.I."/>
            <person name="Lane C.E."/>
            <person name="Keeling P.J."/>
            <person name="Gray M.W."/>
            <person name="Grigoriev I.V."/>
            <person name="Archibald J.M."/>
        </authorList>
    </citation>
    <scope>NUCLEOTIDE SEQUENCE</scope>
    <source>
        <strain evidence="2 4">CCMP2712</strain>
    </source>
</reference>
<feature type="region of interest" description="Disordered" evidence="1">
    <location>
        <begin position="434"/>
        <end position="468"/>
    </location>
</feature>
<feature type="compositionally biased region" description="Pro residues" evidence="1">
    <location>
        <begin position="161"/>
        <end position="170"/>
    </location>
</feature>
<evidence type="ECO:0000313" key="2">
    <source>
        <dbReference type="EMBL" id="EKX50728.1"/>
    </source>
</evidence>
<feature type="compositionally biased region" description="Polar residues" evidence="1">
    <location>
        <begin position="121"/>
        <end position="139"/>
    </location>
</feature>
<feature type="compositionally biased region" description="Polar residues" evidence="1">
    <location>
        <begin position="553"/>
        <end position="562"/>
    </location>
</feature>
<dbReference type="Proteomes" id="UP000011087">
    <property type="component" value="Unassembled WGS sequence"/>
</dbReference>
<gene>
    <name evidence="2" type="ORF">GUITHDRAFT_103320</name>
</gene>
<dbReference type="AlphaFoldDB" id="L1JRK9"/>
<sequence>MAEAEDTRTGEERKAGEERRSANRGEARGRSEPIGEDRCIYPVVEEKSAQKEPSVQASCGFVDKEGNVESIPVFTFIENKDISPIFPAPAPQNLEEQPPLQDLQREGTCRLGEMRSLAPVPSSTIYDQSRSRSPTQRPISSYPGMLSNFNNSKIPDGRSLPTPPGEPQRWPPNLVINQPRGNLDLDPTRGGSQPSSQQSMFEERDEQRNNGSYAYSRSNSSPVPQRPRAYSDLESSEVGGVDPQLAAGMVPTSDGEMIQAEPIERLVCKEIDPVHFCMLVSHPTSDEMGCLITLKAASGSSGLALDHSGLQLASKSGSEAATIMSARQCALFRRGLALELEFVNHQIYMKNVQIRRFQILREDFSVHNGTLKPDGSLNRPVLLRRYRHIINDMYSHEARYPHKWMEDDDNFDNHYYVILASAAAARPLTSSFLQNSNRQSPLSTPSKSRQVNNRSTSPYLDHRSQELSQVQQQLQELDIQVARHLQMLEQSDSRQASDVMGRTPELEQASFSTGLPSPRSGPLVPRGFRSRSPYRRSKSPRERLPEMPDGNESHATSSRGRYSPRFSANNFFPFDKTPSSSTAGSGFMGLPLGGASFSVLEMVPRPSHRPPDFCV</sequence>
<dbReference type="EnsemblProtists" id="EKX50728">
    <property type="protein sequence ID" value="EKX50728"/>
    <property type="gene ID" value="GUITHDRAFT_103320"/>
</dbReference>
<feature type="compositionally biased region" description="Polar residues" evidence="1">
    <location>
        <begin position="434"/>
        <end position="458"/>
    </location>
</feature>
<protein>
    <submittedName>
        <fullName evidence="2 3">Uncharacterized protein</fullName>
    </submittedName>
</protein>
<feature type="compositionally biased region" description="Basic residues" evidence="1">
    <location>
        <begin position="528"/>
        <end position="538"/>
    </location>
</feature>
<feature type="compositionally biased region" description="Polar residues" evidence="1">
    <location>
        <begin position="190"/>
        <end position="200"/>
    </location>
</feature>
<keyword evidence="4" id="KW-1185">Reference proteome</keyword>
<feature type="region of interest" description="Disordered" evidence="1">
    <location>
        <begin position="87"/>
        <end position="242"/>
    </location>
</feature>
<dbReference type="OrthoDB" id="10631853at2759"/>
<feature type="compositionally biased region" description="Polar residues" evidence="1">
    <location>
        <begin position="209"/>
        <end position="223"/>
    </location>
</feature>
<organism evidence="2">
    <name type="scientific">Guillardia theta (strain CCMP2712)</name>
    <name type="common">Cryptophyte</name>
    <dbReference type="NCBI Taxonomy" id="905079"/>
    <lineage>
        <taxon>Eukaryota</taxon>
        <taxon>Cryptophyceae</taxon>
        <taxon>Pyrenomonadales</taxon>
        <taxon>Geminigeraceae</taxon>
        <taxon>Guillardia</taxon>
    </lineage>
</organism>
<feature type="region of interest" description="Disordered" evidence="1">
    <location>
        <begin position="508"/>
        <end position="562"/>
    </location>
</feature>
<reference evidence="3" key="3">
    <citation type="submission" date="2015-06" db="UniProtKB">
        <authorList>
            <consortium name="EnsemblProtists"/>
        </authorList>
    </citation>
    <scope>IDENTIFICATION</scope>
</reference>
<name>L1JRK9_GUITC</name>
<evidence type="ECO:0000313" key="3">
    <source>
        <dbReference type="EnsemblProtists" id="EKX50728"/>
    </source>
</evidence>
<dbReference type="PaxDb" id="55529-EKX50728"/>
<dbReference type="EMBL" id="JH992977">
    <property type="protein sequence ID" value="EKX50728.1"/>
    <property type="molecule type" value="Genomic_DNA"/>
</dbReference>
<dbReference type="RefSeq" id="XP_005837708.1">
    <property type="nucleotide sequence ID" value="XM_005837651.1"/>
</dbReference>
<dbReference type="KEGG" id="gtt:GUITHDRAFT_103320"/>
<dbReference type="HOGENOM" id="CLU_444431_0_0_1"/>
<proteinExistence type="predicted"/>
<dbReference type="GeneID" id="17307527"/>
<reference evidence="4" key="2">
    <citation type="submission" date="2012-11" db="EMBL/GenBank/DDBJ databases">
        <authorList>
            <person name="Kuo A."/>
            <person name="Curtis B.A."/>
            <person name="Tanifuji G."/>
            <person name="Burki F."/>
            <person name="Gruber A."/>
            <person name="Irimia M."/>
            <person name="Maruyama S."/>
            <person name="Arias M.C."/>
            <person name="Ball S.G."/>
            <person name="Gile G.H."/>
            <person name="Hirakawa Y."/>
            <person name="Hopkins J.F."/>
            <person name="Rensing S.A."/>
            <person name="Schmutz J."/>
            <person name="Symeonidi A."/>
            <person name="Elias M."/>
            <person name="Eveleigh R.J."/>
            <person name="Herman E.K."/>
            <person name="Klute M.J."/>
            <person name="Nakayama T."/>
            <person name="Obornik M."/>
            <person name="Reyes-Prieto A."/>
            <person name="Armbrust E.V."/>
            <person name="Aves S.J."/>
            <person name="Beiko R.G."/>
            <person name="Coutinho P."/>
            <person name="Dacks J.B."/>
            <person name="Durnford D.G."/>
            <person name="Fast N.M."/>
            <person name="Green B.R."/>
            <person name="Grisdale C."/>
            <person name="Hempe F."/>
            <person name="Henrissat B."/>
            <person name="Hoppner M.P."/>
            <person name="Ishida K.-I."/>
            <person name="Kim E."/>
            <person name="Koreny L."/>
            <person name="Kroth P.G."/>
            <person name="Liu Y."/>
            <person name="Malik S.-B."/>
            <person name="Maier U.G."/>
            <person name="McRose D."/>
            <person name="Mock T."/>
            <person name="Neilson J.A."/>
            <person name="Onodera N.T."/>
            <person name="Poole A.M."/>
            <person name="Pritham E.J."/>
            <person name="Richards T.A."/>
            <person name="Rocap G."/>
            <person name="Roy S.W."/>
            <person name="Sarai C."/>
            <person name="Schaack S."/>
            <person name="Shirato S."/>
            <person name="Slamovits C.H."/>
            <person name="Spencer D.F."/>
            <person name="Suzuki S."/>
            <person name="Worden A.Z."/>
            <person name="Zauner S."/>
            <person name="Barry K."/>
            <person name="Bell C."/>
            <person name="Bharti A.K."/>
            <person name="Crow J.A."/>
            <person name="Grimwood J."/>
            <person name="Kramer R."/>
            <person name="Lindquist E."/>
            <person name="Lucas S."/>
            <person name="Salamov A."/>
            <person name="McFadden G.I."/>
            <person name="Lane C.E."/>
            <person name="Keeling P.J."/>
            <person name="Gray M.W."/>
            <person name="Grigoriev I.V."/>
            <person name="Archibald J.M."/>
        </authorList>
    </citation>
    <scope>NUCLEOTIDE SEQUENCE</scope>
    <source>
        <strain evidence="4">CCMP2712</strain>
    </source>
</reference>
<feature type="region of interest" description="Disordered" evidence="1">
    <location>
        <begin position="1"/>
        <end position="36"/>
    </location>
</feature>
<dbReference type="STRING" id="905079.L1JRK9"/>
<accession>L1JRK9</accession>
<evidence type="ECO:0000313" key="4">
    <source>
        <dbReference type="Proteomes" id="UP000011087"/>
    </source>
</evidence>
<evidence type="ECO:0000256" key="1">
    <source>
        <dbReference type="SAM" id="MobiDB-lite"/>
    </source>
</evidence>